<evidence type="ECO:0000313" key="4">
    <source>
        <dbReference type="EMBL" id="ASB40779.1"/>
    </source>
</evidence>
<dbReference type="EMBL" id="CP021422">
    <property type="protein sequence ID" value="ASB40779.1"/>
    <property type="molecule type" value="Genomic_DNA"/>
</dbReference>
<evidence type="ECO:0000313" key="5">
    <source>
        <dbReference type="EMBL" id="QQR30060.1"/>
    </source>
</evidence>
<dbReference type="EMBL" id="CP065321">
    <property type="protein sequence ID" value="QQR30060.1"/>
    <property type="molecule type" value="Genomic_DNA"/>
</dbReference>
<evidence type="ECO:0000256" key="1">
    <source>
        <dbReference type="ARBA" id="ARBA00022603"/>
    </source>
</evidence>
<accession>A0A1Z2XQT4</accession>
<dbReference type="Gene3D" id="2.20.25.110">
    <property type="entry name" value="S-adenosyl-L-methionine-dependent methyltransferases"/>
    <property type="match status" value="1"/>
</dbReference>
<dbReference type="PANTHER" id="PTHR43861">
    <property type="entry name" value="TRANS-ACONITATE 2-METHYLTRANSFERASE-RELATED"/>
    <property type="match status" value="1"/>
</dbReference>
<evidence type="ECO:0000313" key="6">
    <source>
        <dbReference type="Proteomes" id="UP000196710"/>
    </source>
</evidence>
<dbReference type="InterPro" id="IPR041698">
    <property type="entry name" value="Methyltransf_25"/>
</dbReference>
<reference evidence="6" key="2">
    <citation type="submission" date="2017-05" db="EMBL/GenBank/DDBJ databases">
        <title>Improved OligoMM genomes.</title>
        <authorList>
            <person name="Garzetti D."/>
        </authorList>
    </citation>
    <scope>NUCLEOTIDE SEQUENCE [LARGE SCALE GENOMIC DNA]</scope>
    <source>
        <strain evidence="6">KB18</strain>
    </source>
</reference>
<feature type="domain" description="Methyltransferase" evidence="3">
    <location>
        <begin position="42"/>
        <end position="136"/>
    </location>
</feature>
<dbReference type="SUPFAM" id="SSF53335">
    <property type="entry name" value="S-adenosyl-L-methionine-dependent methyltransferases"/>
    <property type="match status" value="1"/>
</dbReference>
<gene>
    <name evidence="4" type="ORF">ADH66_09015</name>
    <name evidence="5" type="ORF">I5Q82_19055</name>
</gene>
<evidence type="ECO:0000259" key="3">
    <source>
        <dbReference type="Pfam" id="PF13649"/>
    </source>
</evidence>
<dbReference type="GO" id="GO:0032259">
    <property type="term" value="P:methylation"/>
    <property type="evidence" value="ECO:0007669"/>
    <property type="project" value="UniProtKB-KW"/>
</dbReference>
<dbReference type="Gene3D" id="3.40.50.150">
    <property type="entry name" value="Vaccinia Virus protein VP39"/>
    <property type="match status" value="1"/>
</dbReference>
<dbReference type="KEGG" id="amur:ADH66_09015"/>
<evidence type="ECO:0000313" key="7">
    <source>
        <dbReference type="Proteomes" id="UP000596035"/>
    </source>
</evidence>
<dbReference type="Proteomes" id="UP000596035">
    <property type="component" value="Chromosome"/>
</dbReference>
<dbReference type="GO" id="GO:0008168">
    <property type="term" value="F:methyltransferase activity"/>
    <property type="evidence" value="ECO:0007669"/>
    <property type="project" value="UniProtKB-KW"/>
</dbReference>
<evidence type="ECO:0000256" key="2">
    <source>
        <dbReference type="ARBA" id="ARBA00022679"/>
    </source>
</evidence>
<dbReference type="AlphaFoldDB" id="A0A1Z2XQT4"/>
<sequence>MAGYSAFSQYYDALMSGVDYSRRAEYLLAILEYLGHRPGLALDLACGTGSLTLELYRRGVDVYGVDASAEMLSQAREKCMNAGADILFLRQRMQDLDLYGTVNTVFCTLDSINHLQGADEVRRAFQKVSLFLEPSGYFVFDMNTLYKHEMVLGNHSFVYDTPQVYCVWQNRFIAGTGRVDISLDFFERDGKVYRRSREHFSEFAYPMEQVKALLRDGGFSKIHMFQEMSMEPPVKDSQRVVIAAGKEG</sequence>
<dbReference type="RefSeq" id="WP_066533371.1">
    <property type="nucleotide sequence ID" value="NZ_CP021422.1"/>
</dbReference>
<dbReference type="PANTHER" id="PTHR43861:SF1">
    <property type="entry name" value="TRANS-ACONITATE 2-METHYLTRANSFERASE"/>
    <property type="match status" value="1"/>
</dbReference>
<dbReference type="InterPro" id="IPR029063">
    <property type="entry name" value="SAM-dependent_MTases_sf"/>
</dbReference>
<protein>
    <submittedName>
        <fullName evidence="5">Methyltransferase domain-containing protein</fullName>
    </submittedName>
    <submittedName>
        <fullName evidence="4">SAM-dependent methyltransferase</fullName>
    </submittedName>
</protein>
<proteinExistence type="predicted"/>
<keyword evidence="6" id="KW-1185">Reference proteome</keyword>
<reference evidence="5 7" key="3">
    <citation type="submission" date="2020-11" db="EMBL/GenBank/DDBJ databases">
        <title>Closed and high quality bacterial genomes of the OMM12 community.</title>
        <authorList>
            <person name="Marbouty M."/>
            <person name="Lamy-Besnier Q."/>
            <person name="Debarbieux L."/>
            <person name="Koszul R."/>
        </authorList>
    </citation>
    <scope>NUCLEOTIDE SEQUENCE [LARGE SCALE GENOMIC DNA]</scope>
    <source>
        <strain evidence="5 7">KB18</strain>
    </source>
</reference>
<dbReference type="Pfam" id="PF13649">
    <property type="entry name" value="Methyltransf_25"/>
    <property type="match status" value="1"/>
</dbReference>
<organism evidence="5 7">
    <name type="scientific">Acutalibacter muris</name>
    <dbReference type="NCBI Taxonomy" id="1796620"/>
    <lineage>
        <taxon>Bacteria</taxon>
        <taxon>Bacillati</taxon>
        <taxon>Bacillota</taxon>
        <taxon>Clostridia</taxon>
        <taxon>Eubacteriales</taxon>
        <taxon>Acutalibacteraceae</taxon>
        <taxon>Acutalibacter</taxon>
    </lineage>
</organism>
<name>A0A1Z2XQT4_9FIRM</name>
<keyword evidence="1 5" id="KW-0489">Methyltransferase</keyword>
<dbReference type="CDD" id="cd02440">
    <property type="entry name" value="AdoMet_MTases"/>
    <property type="match status" value="1"/>
</dbReference>
<reference evidence="4" key="1">
    <citation type="journal article" date="2017" name="Genome Announc.">
        <title>High-Quality Whole-Genome Sequences of the Oligo-Mouse-Microbiota Bacterial Community.</title>
        <authorList>
            <person name="Garzetti D."/>
            <person name="Brugiroux S."/>
            <person name="Bunk B."/>
            <person name="Pukall R."/>
            <person name="McCoy K.D."/>
            <person name="Macpherson A.J."/>
            <person name="Stecher B."/>
        </authorList>
    </citation>
    <scope>NUCLEOTIDE SEQUENCE</scope>
    <source>
        <strain evidence="4">KB18</strain>
    </source>
</reference>
<keyword evidence="2" id="KW-0808">Transferase</keyword>
<dbReference type="Proteomes" id="UP000196710">
    <property type="component" value="Chromosome"/>
</dbReference>